<dbReference type="Pfam" id="PF22725">
    <property type="entry name" value="GFO_IDH_MocA_C3"/>
    <property type="match status" value="1"/>
</dbReference>
<dbReference type="Gene3D" id="3.30.360.10">
    <property type="entry name" value="Dihydrodipicolinate Reductase, domain 2"/>
    <property type="match status" value="1"/>
</dbReference>
<dbReference type="Pfam" id="PF01408">
    <property type="entry name" value="GFO_IDH_MocA"/>
    <property type="match status" value="1"/>
</dbReference>
<keyword evidence="1" id="KW-0560">Oxidoreductase</keyword>
<dbReference type="GO" id="GO:0016491">
    <property type="term" value="F:oxidoreductase activity"/>
    <property type="evidence" value="ECO:0007669"/>
    <property type="project" value="UniProtKB-KW"/>
</dbReference>
<dbReference type="PANTHER" id="PTHR43818:SF11">
    <property type="entry name" value="BCDNA.GH03377"/>
    <property type="match status" value="1"/>
</dbReference>
<dbReference type="SUPFAM" id="SSF51735">
    <property type="entry name" value="NAD(P)-binding Rossmann-fold domains"/>
    <property type="match status" value="1"/>
</dbReference>
<feature type="domain" description="Gfo/Idh/MocA-like oxidoreductase N-terminal" evidence="2">
    <location>
        <begin position="7"/>
        <end position="123"/>
    </location>
</feature>
<evidence type="ECO:0000259" key="2">
    <source>
        <dbReference type="Pfam" id="PF01408"/>
    </source>
</evidence>
<sequence length="340" mass="37204">MQTEVLTMALVGCGNIARAHWRGIRNHAPRIKVTAVVDSNPDNAASMSERTGAAAYSSLSEALVRGSFDAVDLMLPHDLHEEAAIKAFRAGKHVLLEKPMAPDLAGCERIMKAAKEADTVFMIAEQAQYWPDIKRARELIEDGQIGQVVTARACFYDPLPLNSTKDDGVPWRFRLVHAGGGICIDGGAHWIRPLRMLLGEVSEVIATMGSHIPKMEGESWVQALIRFDSGVTGSFEALLSAGVMGPTEDFRITGTTGEVVIEHGRDGRLILFNDAHPNGAPVMDAFQGKVDSYGFELNDFSLAVIESKTLEAPPEYSLGELRTALAMYRSVKSRNWEKVW</sequence>
<dbReference type="SUPFAM" id="SSF55347">
    <property type="entry name" value="Glyceraldehyde-3-phosphate dehydrogenase-like, C-terminal domain"/>
    <property type="match status" value="1"/>
</dbReference>
<dbReference type="EMBL" id="UINC01018614">
    <property type="protein sequence ID" value="SVA78340.1"/>
    <property type="molecule type" value="Genomic_DNA"/>
</dbReference>
<dbReference type="AlphaFoldDB" id="A0A381YN21"/>
<feature type="domain" description="GFO/IDH/MocA-like oxidoreductase" evidence="3">
    <location>
        <begin position="134"/>
        <end position="259"/>
    </location>
</feature>
<evidence type="ECO:0000256" key="1">
    <source>
        <dbReference type="ARBA" id="ARBA00023002"/>
    </source>
</evidence>
<dbReference type="InterPro" id="IPR036291">
    <property type="entry name" value="NAD(P)-bd_dom_sf"/>
</dbReference>
<dbReference type="InterPro" id="IPR000683">
    <property type="entry name" value="Gfo/Idh/MocA-like_OxRdtase_N"/>
</dbReference>
<name>A0A381YN21_9ZZZZ</name>
<organism evidence="4">
    <name type="scientific">marine metagenome</name>
    <dbReference type="NCBI Taxonomy" id="408172"/>
    <lineage>
        <taxon>unclassified sequences</taxon>
        <taxon>metagenomes</taxon>
        <taxon>ecological metagenomes</taxon>
    </lineage>
</organism>
<evidence type="ECO:0000259" key="3">
    <source>
        <dbReference type="Pfam" id="PF22725"/>
    </source>
</evidence>
<protein>
    <recommendedName>
        <fullName evidence="5">Gfo/Idh/MocA-like oxidoreductase N-terminal domain-containing protein</fullName>
    </recommendedName>
</protein>
<dbReference type="GO" id="GO:0000166">
    <property type="term" value="F:nucleotide binding"/>
    <property type="evidence" value="ECO:0007669"/>
    <property type="project" value="InterPro"/>
</dbReference>
<reference evidence="4" key="1">
    <citation type="submission" date="2018-05" db="EMBL/GenBank/DDBJ databases">
        <authorList>
            <person name="Lanie J.A."/>
            <person name="Ng W.-L."/>
            <person name="Kazmierczak K.M."/>
            <person name="Andrzejewski T.M."/>
            <person name="Davidsen T.M."/>
            <person name="Wayne K.J."/>
            <person name="Tettelin H."/>
            <person name="Glass J.I."/>
            <person name="Rusch D."/>
            <person name="Podicherti R."/>
            <person name="Tsui H.-C.T."/>
            <person name="Winkler M.E."/>
        </authorList>
    </citation>
    <scope>NUCLEOTIDE SEQUENCE</scope>
</reference>
<evidence type="ECO:0008006" key="5">
    <source>
        <dbReference type="Google" id="ProtNLM"/>
    </source>
</evidence>
<gene>
    <name evidence="4" type="ORF">METZ01_LOCUS131194</name>
</gene>
<proteinExistence type="predicted"/>
<dbReference type="Gene3D" id="3.40.50.720">
    <property type="entry name" value="NAD(P)-binding Rossmann-like Domain"/>
    <property type="match status" value="1"/>
</dbReference>
<accession>A0A381YN21</accession>
<dbReference type="InterPro" id="IPR050463">
    <property type="entry name" value="Gfo/Idh/MocA_oxidrdct_glycsds"/>
</dbReference>
<dbReference type="InterPro" id="IPR055170">
    <property type="entry name" value="GFO_IDH_MocA-like_dom"/>
</dbReference>
<dbReference type="PANTHER" id="PTHR43818">
    <property type="entry name" value="BCDNA.GH03377"/>
    <property type="match status" value="1"/>
</dbReference>
<evidence type="ECO:0000313" key="4">
    <source>
        <dbReference type="EMBL" id="SVA78340.1"/>
    </source>
</evidence>